<comment type="caution">
    <text evidence="8">The sequence shown here is derived from an EMBL/GenBank/DDBJ whole genome shotgun (WGS) entry which is preliminary data.</text>
</comment>
<dbReference type="FunFam" id="3.40.50.12650:FF:000004">
    <property type="entry name" value="DNA cross-link repair 1A protein"/>
    <property type="match status" value="1"/>
</dbReference>
<dbReference type="PANTHER" id="PTHR23240:SF6">
    <property type="entry name" value="DNA CROSS-LINK REPAIR 1A PROTEIN"/>
    <property type="match status" value="1"/>
</dbReference>
<comment type="subcellular location">
    <subcellularLocation>
        <location evidence="1">Nucleus</location>
    </subcellularLocation>
</comment>
<dbReference type="InterPro" id="IPR013761">
    <property type="entry name" value="SAM/pointed_sf"/>
</dbReference>
<accession>A0AAE1MUF9</accession>
<dbReference type="InterPro" id="IPR001660">
    <property type="entry name" value="SAM"/>
</dbReference>
<feature type="compositionally biased region" description="Acidic residues" evidence="6">
    <location>
        <begin position="154"/>
        <end position="163"/>
    </location>
</feature>
<dbReference type="GO" id="GO:0006303">
    <property type="term" value="P:double-strand break repair via nonhomologous end joining"/>
    <property type="evidence" value="ECO:0007669"/>
    <property type="project" value="TreeGrafter"/>
</dbReference>
<dbReference type="SMART" id="SM00454">
    <property type="entry name" value="SAM"/>
    <property type="match status" value="1"/>
</dbReference>
<dbReference type="SUPFAM" id="SSF56281">
    <property type="entry name" value="Metallo-hydrolase/oxidoreductase"/>
    <property type="match status" value="1"/>
</dbReference>
<evidence type="ECO:0000256" key="3">
    <source>
        <dbReference type="ARBA" id="ARBA00022763"/>
    </source>
</evidence>
<evidence type="ECO:0000256" key="4">
    <source>
        <dbReference type="ARBA" id="ARBA00023204"/>
    </source>
</evidence>
<evidence type="ECO:0000256" key="2">
    <source>
        <dbReference type="ARBA" id="ARBA00010304"/>
    </source>
</evidence>
<dbReference type="GO" id="GO:0003684">
    <property type="term" value="F:damaged DNA binding"/>
    <property type="evidence" value="ECO:0007669"/>
    <property type="project" value="TreeGrafter"/>
</dbReference>
<dbReference type="GO" id="GO:0036297">
    <property type="term" value="P:interstrand cross-link repair"/>
    <property type="evidence" value="ECO:0007669"/>
    <property type="project" value="TreeGrafter"/>
</dbReference>
<gene>
    <name evidence="8" type="ORF">QN277_017732</name>
</gene>
<evidence type="ECO:0000313" key="9">
    <source>
        <dbReference type="Proteomes" id="UP001293593"/>
    </source>
</evidence>
<organism evidence="8 9">
    <name type="scientific">Acacia crassicarpa</name>
    <name type="common">northern wattle</name>
    <dbReference type="NCBI Taxonomy" id="499986"/>
    <lineage>
        <taxon>Eukaryota</taxon>
        <taxon>Viridiplantae</taxon>
        <taxon>Streptophyta</taxon>
        <taxon>Embryophyta</taxon>
        <taxon>Tracheophyta</taxon>
        <taxon>Spermatophyta</taxon>
        <taxon>Magnoliopsida</taxon>
        <taxon>eudicotyledons</taxon>
        <taxon>Gunneridae</taxon>
        <taxon>Pentapetalae</taxon>
        <taxon>rosids</taxon>
        <taxon>fabids</taxon>
        <taxon>Fabales</taxon>
        <taxon>Fabaceae</taxon>
        <taxon>Caesalpinioideae</taxon>
        <taxon>mimosoid clade</taxon>
        <taxon>Acacieae</taxon>
        <taxon>Acacia</taxon>
    </lineage>
</organism>
<evidence type="ECO:0000313" key="8">
    <source>
        <dbReference type="EMBL" id="KAK4274526.1"/>
    </source>
</evidence>
<comment type="similarity">
    <text evidence="2">Belongs to the DNA repair metallo-beta-lactamase (DRMBL) family.</text>
</comment>
<dbReference type="InterPro" id="IPR036866">
    <property type="entry name" value="RibonucZ/Hydroxyglut_hydro"/>
</dbReference>
<dbReference type="GO" id="GO:0035312">
    <property type="term" value="F:5'-3' DNA exonuclease activity"/>
    <property type="evidence" value="ECO:0007669"/>
    <property type="project" value="TreeGrafter"/>
</dbReference>
<dbReference type="Gene3D" id="3.60.15.10">
    <property type="entry name" value="Ribonuclease Z/Hydroxyacylglutathione hydrolase-like"/>
    <property type="match status" value="1"/>
</dbReference>
<keyword evidence="5" id="KW-0539">Nucleus</keyword>
<protein>
    <recommendedName>
        <fullName evidence="7">SAM domain-containing protein</fullName>
    </recommendedName>
</protein>
<name>A0AAE1MUF9_9FABA</name>
<dbReference type="Pfam" id="PF07522">
    <property type="entry name" value="DRMBL"/>
    <property type="match status" value="1"/>
</dbReference>
<feature type="region of interest" description="Disordered" evidence="6">
    <location>
        <begin position="149"/>
        <end position="178"/>
    </location>
</feature>
<feature type="region of interest" description="Disordered" evidence="6">
    <location>
        <begin position="434"/>
        <end position="454"/>
    </location>
</feature>
<dbReference type="EMBL" id="JAWXYG010000004">
    <property type="protein sequence ID" value="KAK4274526.1"/>
    <property type="molecule type" value="Genomic_DNA"/>
</dbReference>
<dbReference type="Proteomes" id="UP001293593">
    <property type="component" value="Unassembled WGS sequence"/>
</dbReference>
<dbReference type="SUPFAM" id="SSF47769">
    <property type="entry name" value="SAM/Pointed domain"/>
    <property type="match status" value="1"/>
</dbReference>
<keyword evidence="9" id="KW-1185">Reference proteome</keyword>
<sequence length="809" mass="90274">MSSVFNLDRSQGQPQLDSALQSQLDSPIFSLLDEDIDNFQIPLTQTTISHNSFCSQGPLNPSNLNRPQPKRPKHCVSSSYLGKENVVPFPSPIQNSGFESQNSLSSTQNSTYESFDTLGYTCDTPLLDGGACRRDENCSLDVIPSTIDCGQNEGDPEPEDWAEEGSVSDGCGACSSEPDGKKKWKFKEGYFRNSIESKLLAPRMESFNGGHGKSSNANVNKDFEAASELHLLLNFGSEFDEVDSSGAVAFPHQDRDGFHANSVGGLVQCPLCGIDISDMTDEQRNIHTNNCIDEGESKAQDVTLPEDEMGPQHVPKAATISPVVDWLRNMGLSKYEDVFVKEEVDWDTLQWLTEEDLLSMGITAIGPRKKIVHALSEFRKGIASSDEKQDEGLVEPRRIRTQRVKLPNDQSERKVDEISKAAATKLITDYFPGSTTNRKKVTPTPGEQHGIKNNSLYSGRKHKAKKPSTNKRTRDIPSWCCIPGTPFRVDAFKYLRGDCCHWFLTHFHLDHYQGLTKSFNHGKIYCSSVTAKLVNMNIGIPVEKLHVLPLNETSNIAGVDVTFLDANHCPGSVIILFQPPSGKAVLHTGDFRFSQEIASSSFLQMCPIHTLILDTTYCNPQYDFPKQEAVIQFVIDAIQAETFNPRTLFLIGSYTIGKERLFLEVARVLRKKVYVNAAKLRLLKCLGFEEEDMQWFTSNEHESNIHVAPMWTLASFKRLKHLSSQYAGRFSLIVAFSPTGWTFGKGKKKSPGRRWQQGTIIRYEVPYSEHCSFTELKDFVKLISPDTIIPSVNNDGPESANAMISLLLS</sequence>
<keyword evidence="3" id="KW-0227">DNA damage</keyword>
<dbReference type="Gene3D" id="1.10.150.50">
    <property type="entry name" value="Transcription Factor, Ets-1"/>
    <property type="match status" value="1"/>
</dbReference>
<dbReference type="AlphaFoldDB" id="A0AAE1MUF9"/>
<keyword evidence="4" id="KW-0234">DNA repair</keyword>
<reference evidence="8" key="1">
    <citation type="submission" date="2023-10" db="EMBL/GenBank/DDBJ databases">
        <title>Chromosome-level genome of the transformable northern wattle, Acacia crassicarpa.</title>
        <authorList>
            <person name="Massaro I."/>
            <person name="Sinha N.R."/>
            <person name="Poethig S."/>
            <person name="Leichty A.R."/>
        </authorList>
    </citation>
    <scope>NUCLEOTIDE SEQUENCE</scope>
    <source>
        <strain evidence="8">Acra3RX</strain>
        <tissue evidence="8">Leaf</tissue>
    </source>
</reference>
<evidence type="ECO:0000256" key="6">
    <source>
        <dbReference type="SAM" id="MobiDB-lite"/>
    </source>
</evidence>
<dbReference type="FunFam" id="3.60.15.10:FF:000027">
    <property type="entry name" value="DNA ligase 6"/>
    <property type="match status" value="1"/>
</dbReference>
<dbReference type="CDD" id="cd16273">
    <property type="entry name" value="SNM1A-1C-like_MBL-fold"/>
    <property type="match status" value="1"/>
</dbReference>
<evidence type="ECO:0000256" key="5">
    <source>
        <dbReference type="ARBA" id="ARBA00023242"/>
    </source>
</evidence>
<dbReference type="GO" id="GO:0005634">
    <property type="term" value="C:nucleus"/>
    <property type="evidence" value="ECO:0007669"/>
    <property type="project" value="UniProtKB-SubCell"/>
</dbReference>
<dbReference type="PANTHER" id="PTHR23240">
    <property type="entry name" value="DNA CROSS-LINK REPAIR PROTEIN PSO2/SNM1-RELATED"/>
    <property type="match status" value="1"/>
</dbReference>
<dbReference type="CDD" id="cd09487">
    <property type="entry name" value="SAM_superfamily"/>
    <property type="match status" value="1"/>
</dbReference>
<evidence type="ECO:0000259" key="7">
    <source>
        <dbReference type="PROSITE" id="PS50105"/>
    </source>
</evidence>
<feature type="domain" description="SAM" evidence="7">
    <location>
        <begin position="318"/>
        <end position="381"/>
    </location>
</feature>
<dbReference type="InterPro" id="IPR011084">
    <property type="entry name" value="DRMBL"/>
</dbReference>
<dbReference type="Pfam" id="PF00536">
    <property type="entry name" value="SAM_1"/>
    <property type="match status" value="1"/>
</dbReference>
<dbReference type="Gene3D" id="3.40.50.12650">
    <property type="match status" value="1"/>
</dbReference>
<dbReference type="PROSITE" id="PS50105">
    <property type="entry name" value="SAM_DOMAIN"/>
    <property type="match status" value="1"/>
</dbReference>
<proteinExistence type="inferred from homology"/>
<evidence type="ECO:0000256" key="1">
    <source>
        <dbReference type="ARBA" id="ARBA00004123"/>
    </source>
</evidence>